<feature type="transmembrane region" description="Helical" evidence="1">
    <location>
        <begin position="52"/>
        <end position="71"/>
    </location>
</feature>
<protein>
    <submittedName>
        <fullName evidence="2">Uncharacterized protein</fullName>
    </submittedName>
</protein>
<dbReference type="Ensembl" id="ENSSOCT00000001004.1">
    <property type="protein sequence ID" value="ENSSOCP00000000982.1"/>
    <property type="gene ID" value="ENSSOCG00000000794.1"/>
</dbReference>
<name>A0A8D0EID1_STROC</name>
<evidence type="ECO:0000313" key="2">
    <source>
        <dbReference type="Ensembl" id="ENSSOCP00000000982.1"/>
    </source>
</evidence>
<sequence length="83" mass="9639">MTDPNENGSENFHIFTRVFLPCMYLAVFILGLAGNALVFVILVFYEKLKIHFNLHARFHVCLGFFVGFSFWEKVFTDTPLVFT</sequence>
<feature type="transmembrane region" description="Helical" evidence="1">
    <location>
        <begin position="23"/>
        <end position="45"/>
    </location>
</feature>
<keyword evidence="3" id="KW-1185">Reference proteome</keyword>
<evidence type="ECO:0000256" key="1">
    <source>
        <dbReference type="SAM" id="Phobius"/>
    </source>
</evidence>
<dbReference type="Proteomes" id="UP000694551">
    <property type="component" value="Unplaced"/>
</dbReference>
<keyword evidence="1" id="KW-0812">Transmembrane</keyword>
<dbReference type="AlphaFoldDB" id="A0A8D0EID1"/>
<dbReference type="Gene3D" id="6.20.400.20">
    <property type="match status" value="1"/>
</dbReference>
<reference evidence="2" key="1">
    <citation type="submission" date="2025-08" db="UniProtKB">
        <authorList>
            <consortium name="Ensembl"/>
        </authorList>
    </citation>
    <scope>IDENTIFICATION</scope>
</reference>
<keyword evidence="1" id="KW-0472">Membrane</keyword>
<evidence type="ECO:0000313" key="3">
    <source>
        <dbReference type="Proteomes" id="UP000694551"/>
    </source>
</evidence>
<reference evidence="2" key="2">
    <citation type="submission" date="2025-09" db="UniProtKB">
        <authorList>
            <consortium name="Ensembl"/>
        </authorList>
    </citation>
    <scope>IDENTIFICATION</scope>
</reference>
<proteinExistence type="predicted"/>
<accession>A0A8D0EID1</accession>
<dbReference type="SUPFAM" id="SSF81321">
    <property type="entry name" value="Family A G protein-coupled receptor-like"/>
    <property type="match status" value="1"/>
</dbReference>
<organism evidence="2 3">
    <name type="scientific">Strix occidentalis caurina</name>
    <name type="common">northern spotted owl</name>
    <dbReference type="NCBI Taxonomy" id="311401"/>
    <lineage>
        <taxon>Eukaryota</taxon>
        <taxon>Metazoa</taxon>
        <taxon>Chordata</taxon>
        <taxon>Craniata</taxon>
        <taxon>Vertebrata</taxon>
        <taxon>Euteleostomi</taxon>
        <taxon>Archelosauria</taxon>
        <taxon>Archosauria</taxon>
        <taxon>Dinosauria</taxon>
        <taxon>Saurischia</taxon>
        <taxon>Theropoda</taxon>
        <taxon>Coelurosauria</taxon>
        <taxon>Aves</taxon>
        <taxon>Neognathae</taxon>
        <taxon>Neoaves</taxon>
        <taxon>Telluraves</taxon>
        <taxon>Strigiformes</taxon>
        <taxon>Strigidae</taxon>
        <taxon>Strix</taxon>
    </lineage>
</organism>
<keyword evidence="1" id="KW-1133">Transmembrane helix</keyword>